<reference evidence="1 2" key="1">
    <citation type="journal article" date="2019" name="Sci. Rep.">
        <title>Orb-weaving spider Araneus ventricosus genome elucidates the spidroin gene catalogue.</title>
        <authorList>
            <person name="Kono N."/>
            <person name="Nakamura H."/>
            <person name="Ohtoshi R."/>
            <person name="Moran D.A.P."/>
            <person name="Shinohara A."/>
            <person name="Yoshida Y."/>
            <person name="Fujiwara M."/>
            <person name="Mori M."/>
            <person name="Tomita M."/>
            <person name="Arakawa K."/>
        </authorList>
    </citation>
    <scope>NUCLEOTIDE SEQUENCE [LARGE SCALE GENOMIC DNA]</scope>
</reference>
<accession>A0A4Y2VFQ4</accession>
<keyword evidence="2" id="KW-1185">Reference proteome</keyword>
<protein>
    <submittedName>
        <fullName evidence="1">Uncharacterized protein</fullName>
    </submittedName>
</protein>
<dbReference type="AlphaFoldDB" id="A0A4Y2VFQ4"/>
<sequence length="183" mass="20523">MDVSFLIFFCCVSQDVIERATSVQEKDLPLSLHQVCAFTTPDDDGCEFPYPFLLRVTGRDREGNISTRKRTFTITTPEPISSVENLPPMYHPITTRKISTRRKINSPGIDGNHPLLIYEDSCEFLQRTKQVQGPNRVLSLLLENPSINQPQSPPAPGSIGAYGYCCPAKNVGHQDTFSFECQE</sequence>
<evidence type="ECO:0000313" key="2">
    <source>
        <dbReference type="Proteomes" id="UP000499080"/>
    </source>
</evidence>
<name>A0A4Y2VFQ4_ARAVE</name>
<gene>
    <name evidence="1" type="ORF">AVEN_43872_1</name>
</gene>
<dbReference type="Proteomes" id="UP000499080">
    <property type="component" value="Unassembled WGS sequence"/>
</dbReference>
<dbReference type="EMBL" id="BGPR01046475">
    <property type="protein sequence ID" value="GBO23421.1"/>
    <property type="molecule type" value="Genomic_DNA"/>
</dbReference>
<comment type="caution">
    <text evidence="1">The sequence shown here is derived from an EMBL/GenBank/DDBJ whole genome shotgun (WGS) entry which is preliminary data.</text>
</comment>
<proteinExistence type="predicted"/>
<organism evidence="1 2">
    <name type="scientific">Araneus ventricosus</name>
    <name type="common">Orbweaver spider</name>
    <name type="synonym">Epeira ventricosa</name>
    <dbReference type="NCBI Taxonomy" id="182803"/>
    <lineage>
        <taxon>Eukaryota</taxon>
        <taxon>Metazoa</taxon>
        <taxon>Ecdysozoa</taxon>
        <taxon>Arthropoda</taxon>
        <taxon>Chelicerata</taxon>
        <taxon>Arachnida</taxon>
        <taxon>Araneae</taxon>
        <taxon>Araneomorphae</taxon>
        <taxon>Entelegynae</taxon>
        <taxon>Araneoidea</taxon>
        <taxon>Araneidae</taxon>
        <taxon>Araneus</taxon>
    </lineage>
</organism>
<evidence type="ECO:0000313" key="1">
    <source>
        <dbReference type="EMBL" id="GBO23421.1"/>
    </source>
</evidence>